<feature type="transmembrane region" description="Helical" evidence="7">
    <location>
        <begin position="20"/>
        <end position="40"/>
    </location>
</feature>
<keyword evidence="3" id="KW-1003">Cell membrane</keyword>
<keyword evidence="10" id="KW-1185">Reference proteome</keyword>
<organism evidence="9 10">
    <name type="scientific">Rubripirellula obstinata</name>
    <dbReference type="NCBI Taxonomy" id="406547"/>
    <lineage>
        <taxon>Bacteria</taxon>
        <taxon>Pseudomonadati</taxon>
        <taxon>Planctomycetota</taxon>
        <taxon>Planctomycetia</taxon>
        <taxon>Pirellulales</taxon>
        <taxon>Pirellulaceae</taxon>
        <taxon>Rubripirellula</taxon>
    </lineage>
</organism>
<feature type="transmembrane region" description="Helical" evidence="7">
    <location>
        <begin position="131"/>
        <end position="152"/>
    </location>
</feature>
<dbReference type="EMBL" id="VRLW01000001">
    <property type="protein sequence ID" value="KAA1259418.1"/>
    <property type="molecule type" value="Genomic_DNA"/>
</dbReference>
<feature type="transmembrane region" description="Helical" evidence="7">
    <location>
        <begin position="67"/>
        <end position="90"/>
    </location>
</feature>
<dbReference type="PANTHER" id="PTHR30151:SF41">
    <property type="entry name" value="ABC TRANSPORTER PERMEASE PROTEIN"/>
    <property type="match status" value="1"/>
</dbReference>
<dbReference type="Pfam" id="PF00528">
    <property type="entry name" value="BPD_transp_1"/>
    <property type="match status" value="1"/>
</dbReference>
<keyword evidence="4 7" id="KW-0812">Transmembrane</keyword>
<dbReference type="RefSeq" id="WP_084422688.1">
    <property type="nucleotide sequence ID" value="NZ_LWSK01000056.1"/>
</dbReference>
<dbReference type="GO" id="GO:0005886">
    <property type="term" value="C:plasma membrane"/>
    <property type="evidence" value="ECO:0007669"/>
    <property type="project" value="UniProtKB-SubCell"/>
</dbReference>
<evidence type="ECO:0000256" key="3">
    <source>
        <dbReference type="ARBA" id="ARBA00022475"/>
    </source>
</evidence>
<dbReference type="SUPFAM" id="SSF161098">
    <property type="entry name" value="MetI-like"/>
    <property type="match status" value="1"/>
</dbReference>
<gene>
    <name evidence="9" type="primary">ssuC</name>
    <name evidence="9" type="ORF">LF1_19500</name>
</gene>
<feature type="transmembrane region" description="Helical" evidence="7">
    <location>
        <begin position="102"/>
        <end position="125"/>
    </location>
</feature>
<evidence type="ECO:0000256" key="6">
    <source>
        <dbReference type="ARBA" id="ARBA00023136"/>
    </source>
</evidence>
<evidence type="ECO:0000256" key="7">
    <source>
        <dbReference type="RuleBase" id="RU363032"/>
    </source>
</evidence>
<dbReference type="GO" id="GO:0055085">
    <property type="term" value="P:transmembrane transport"/>
    <property type="evidence" value="ECO:0007669"/>
    <property type="project" value="InterPro"/>
</dbReference>
<dbReference type="InterPro" id="IPR035906">
    <property type="entry name" value="MetI-like_sf"/>
</dbReference>
<proteinExistence type="inferred from homology"/>
<evidence type="ECO:0000256" key="2">
    <source>
        <dbReference type="ARBA" id="ARBA00022448"/>
    </source>
</evidence>
<dbReference type="OrthoDB" id="9804353at2"/>
<sequence length="264" mass="28304">MPGNWKNNVKWKNNLSGGLAVVTVALIAIGVWQAIVWYWGLPKALLPTPKQTFDSAVMNRESLLKGIYSTACAAVMGLAVAIALGSVISIALSQSKWLRIAIFPYIILLQTVPIVAVAPLLIIWSGYTFRSVVIVTVIVCLFPIVNSVAAGLTRIDQDMNDLFDLYKVSRAKRLQKLQIPSAINDLVIGSKTSSGLAVIGAIVAEFFVGNGTRYDGLGTLITGWQALSKTDALIAALFASAALGLAMFATVHFIGAVVLRRWTS</sequence>
<evidence type="ECO:0000259" key="8">
    <source>
        <dbReference type="PROSITE" id="PS50928"/>
    </source>
</evidence>
<comment type="caution">
    <text evidence="9">The sequence shown here is derived from an EMBL/GenBank/DDBJ whole genome shotgun (WGS) entry which is preliminary data.</text>
</comment>
<keyword evidence="5 7" id="KW-1133">Transmembrane helix</keyword>
<accession>A0A5B1CE43</accession>
<evidence type="ECO:0000313" key="10">
    <source>
        <dbReference type="Proteomes" id="UP000322699"/>
    </source>
</evidence>
<keyword evidence="2 7" id="KW-0813">Transport</keyword>
<dbReference type="Proteomes" id="UP000322699">
    <property type="component" value="Unassembled WGS sequence"/>
</dbReference>
<evidence type="ECO:0000256" key="1">
    <source>
        <dbReference type="ARBA" id="ARBA00004651"/>
    </source>
</evidence>
<feature type="transmembrane region" description="Helical" evidence="7">
    <location>
        <begin position="232"/>
        <end position="259"/>
    </location>
</feature>
<keyword evidence="6 7" id="KW-0472">Membrane</keyword>
<dbReference type="InterPro" id="IPR000515">
    <property type="entry name" value="MetI-like"/>
</dbReference>
<name>A0A5B1CE43_9BACT</name>
<dbReference type="PANTHER" id="PTHR30151">
    <property type="entry name" value="ALKANE SULFONATE ABC TRANSPORTER-RELATED, MEMBRANE SUBUNIT"/>
    <property type="match status" value="1"/>
</dbReference>
<dbReference type="Gene3D" id="1.10.3720.10">
    <property type="entry name" value="MetI-like"/>
    <property type="match status" value="1"/>
</dbReference>
<evidence type="ECO:0000256" key="4">
    <source>
        <dbReference type="ARBA" id="ARBA00022692"/>
    </source>
</evidence>
<feature type="domain" description="ABC transmembrane type-1" evidence="8">
    <location>
        <begin position="67"/>
        <end position="255"/>
    </location>
</feature>
<protein>
    <submittedName>
        <fullName evidence="9">Putative aliphatic sulfonates transport permease protein SsuC</fullName>
    </submittedName>
</protein>
<comment type="subcellular location">
    <subcellularLocation>
        <location evidence="1 7">Cell membrane</location>
        <topology evidence="1 7">Multi-pass membrane protein</topology>
    </subcellularLocation>
</comment>
<reference evidence="9 10" key="1">
    <citation type="submission" date="2019-08" db="EMBL/GenBank/DDBJ databases">
        <title>Deep-cultivation of Planctomycetes and their phenomic and genomic characterization uncovers novel biology.</title>
        <authorList>
            <person name="Wiegand S."/>
            <person name="Jogler M."/>
            <person name="Boedeker C."/>
            <person name="Pinto D."/>
            <person name="Vollmers J."/>
            <person name="Rivas-Marin E."/>
            <person name="Kohn T."/>
            <person name="Peeters S.H."/>
            <person name="Heuer A."/>
            <person name="Rast P."/>
            <person name="Oberbeckmann S."/>
            <person name="Bunk B."/>
            <person name="Jeske O."/>
            <person name="Meyerdierks A."/>
            <person name="Storesund J.E."/>
            <person name="Kallscheuer N."/>
            <person name="Luecker S."/>
            <person name="Lage O.M."/>
            <person name="Pohl T."/>
            <person name="Merkel B.J."/>
            <person name="Hornburger P."/>
            <person name="Mueller R.-W."/>
            <person name="Bruemmer F."/>
            <person name="Labrenz M."/>
            <person name="Spormann A.M."/>
            <person name="Op Den Camp H."/>
            <person name="Overmann J."/>
            <person name="Amann R."/>
            <person name="Jetten M.S.M."/>
            <person name="Mascher T."/>
            <person name="Medema M.H."/>
            <person name="Devos D.P."/>
            <person name="Kaster A.-K."/>
            <person name="Ovreas L."/>
            <person name="Rohde M."/>
            <person name="Galperin M.Y."/>
            <person name="Jogler C."/>
        </authorList>
    </citation>
    <scope>NUCLEOTIDE SEQUENCE [LARGE SCALE GENOMIC DNA]</scope>
    <source>
        <strain evidence="9 10">LF1</strain>
    </source>
</reference>
<feature type="transmembrane region" description="Helical" evidence="7">
    <location>
        <begin position="194"/>
        <end position="212"/>
    </location>
</feature>
<evidence type="ECO:0000256" key="5">
    <source>
        <dbReference type="ARBA" id="ARBA00022989"/>
    </source>
</evidence>
<comment type="similarity">
    <text evidence="7">Belongs to the binding-protein-dependent transport system permease family.</text>
</comment>
<dbReference type="PROSITE" id="PS50928">
    <property type="entry name" value="ABC_TM1"/>
    <property type="match status" value="1"/>
</dbReference>
<evidence type="ECO:0000313" key="9">
    <source>
        <dbReference type="EMBL" id="KAA1259418.1"/>
    </source>
</evidence>
<dbReference type="AlphaFoldDB" id="A0A5B1CE43"/>